<protein>
    <submittedName>
        <fullName evidence="2">Uncharacterized protein</fullName>
    </submittedName>
</protein>
<keyword evidence="1" id="KW-0732">Signal</keyword>
<reference evidence="2" key="1">
    <citation type="submission" date="2014-11" db="EMBL/GenBank/DDBJ databases">
        <authorList>
            <person name="Amaro Gonzalez C."/>
        </authorList>
    </citation>
    <scope>NUCLEOTIDE SEQUENCE</scope>
</reference>
<proteinExistence type="predicted"/>
<sequence length="31" mass="3486">MVLVLLFMSLHVSLCPSPHFSYPLGESWVPV</sequence>
<evidence type="ECO:0000313" key="2">
    <source>
        <dbReference type="EMBL" id="JAH27495.1"/>
    </source>
</evidence>
<feature type="chain" id="PRO_5012610431" evidence="1">
    <location>
        <begin position="16"/>
        <end position="31"/>
    </location>
</feature>
<accession>A0A0E9RGA5</accession>
<feature type="signal peptide" evidence="1">
    <location>
        <begin position="1"/>
        <end position="15"/>
    </location>
</feature>
<dbReference type="EMBL" id="GBXM01081082">
    <property type="protein sequence ID" value="JAH27495.1"/>
    <property type="molecule type" value="Transcribed_RNA"/>
</dbReference>
<evidence type="ECO:0000256" key="1">
    <source>
        <dbReference type="SAM" id="SignalP"/>
    </source>
</evidence>
<reference evidence="2" key="2">
    <citation type="journal article" date="2015" name="Fish Shellfish Immunol.">
        <title>Early steps in the European eel (Anguilla anguilla)-Vibrio vulnificus interaction in the gills: Role of the RtxA13 toxin.</title>
        <authorList>
            <person name="Callol A."/>
            <person name="Pajuelo D."/>
            <person name="Ebbesson L."/>
            <person name="Teles M."/>
            <person name="MacKenzie S."/>
            <person name="Amaro C."/>
        </authorList>
    </citation>
    <scope>NUCLEOTIDE SEQUENCE</scope>
</reference>
<dbReference type="AlphaFoldDB" id="A0A0E9RGA5"/>
<organism evidence="2">
    <name type="scientific">Anguilla anguilla</name>
    <name type="common">European freshwater eel</name>
    <name type="synonym">Muraena anguilla</name>
    <dbReference type="NCBI Taxonomy" id="7936"/>
    <lineage>
        <taxon>Eukaryota</taxon>
        <taxon>Metazoa</taxon>
        <taxon>Chordata</taxon>
        <taxon>Craniata</taxon>
        <taxon>Vertebrata</taxon>
        <taxon>Euteleostomi</taxon>
        <taxon>Actinopterygii</taxon>
        <taxon>Neopterygii</taxon>
        <taxon>Teleostei</taxon>
        <taxon>Anguilliformes</taxon>
        <taxon>Anguillidae</taxon>
        <taxon>Anguilla</taxon>
    </lineage>
</organism>
<name>A0A0E9RGA5_ANGAN</name>